<keyword evidence="4" id="KW-0949">S-adenosyl-L-methionine</keyword>
<evidence type="ECO:0000256" key="3">
    <source>
        <dbReference type="ARBA" id="ARBA00022679"/>
    </source>
</evidence>
<reference evidence="7" key="3">
    <citation type="submission" date="2025-09" db="UniProtKB">
        <authorList>
            <consortium name="Ensembl"/>
        </authorList>
    </citation>
    <scope>IDENTIFICATION</scope>
</reference>
<dbReference type="SUPFAM" id="SSF53335">
    <property type="entry name" value="S-adenosyl-L-methionine-dependent methyltransferases"/>
    <property type="match status" value="1"/>
</dbReference>
<evidence type="ECO:0000259" key="6">
    <source>
        <dbReference type="Pfam" id="PF14904"/>
    </source>
</evidence>
<comment type="similarity">
    <text evidence="1">Belongs to the class I-like SAM-binding methyltransferase superfamily. EEF2KMT family.</text>
</comment>
<feature type="compositionally biased region" description="Basic and acidic residues" evidence="5">
    <location>
        <begin position="1"/>
        <end position="19"/>
    </location>
</feature>
<dbReference type="InterPro" id="IPR029426">
    <property type="entry name" value="FAM86_N"/>
</dbReference>
<dbReference type="InterPro" id="IPR019410">
    <property type="entry name" value="Methyltransf_16"/>
</dbReference>
<sequence>MEEQEPRQERAACEPREAPEESVALRFQRGFLAGKRLRDLPWEDLEQILKNSEDSSPLLTVLQKTVFHPLCLKYPLSVKYRRCFLSELIKKHESMGAEPLEQLYEAIGDVLNTEETTQCYKSYLLPSGDAITLCESVAIISRGTTGLVTWDAGLYLAEWALENSAVFCNRSVLELGSGTGLTGIAISKACRPRTYTFSDHHECVLQQLSENIRLNGLFLPPETHGHGVAKQEICEAELRGSQGPEITVAELDWNLVTKERLAELQSPDVVIAADVVYDPELTQSLIGILQKLFSCNGDGEAPEVYIACTIRNPDTYGWFQTELGKVGIRWQVVPSPQKNLFSYDQHANITILRLHV</sequence>
<keyword evidence="3" id="KW-0808">Transferase</keyword>
<accession>A0A670JZU2</accession>
<dbReference type="RefSeq" id="XP_028562353.1">
    <property type="nucleotide sequence ID" value="XM_028706520.1"/>
</dbReference>
<dbReference type="PANTHER" id="PTHR14614">
    <property type="entry name" value="HEPATOCELLULAR CARCINOMA-ASSOCIATED ANTIGEN"/>
    <property type="match status" value="1"/>
</dbReference>
<dbReference type="Proteomes" id="UP000472272">
    <property type="component" value="Chromosome 14"/>
</dbReference>
<dbReference type="GO" id="GO:0032991">
    <property type="term" value="C:protein-containing complex"/>
    <property type="evidence" value="ECO:0007669"/>
    <property type="project" value="TreeGrafter"/>
</dbReference>
<dbReference type="OrthoDB" id="194386at2759"/>
<dbReference type="GeneTree" id="ENSGT00510000047003"/>
<dbReference type="GeneID" id="114584556"/>
<proteinExistence type="inferred from homology"/>
<gene>
    <name evidence="7" type="primary">EEF2KMT</name>
</gene>
<reference evidence="7 8" key="1">
    <citation type="journal article" date="2019" name="Proc. Natl. Acad. Sci. U.S.A.">
        <title>Regulatory changes in pterin and carotenoid genes underlie balanced color polymorphisms in the wall lizard.</title>
        <authorList>
            <person name="Andrade P."/>
            <person name="Pinho C."/>
            <person name="Perez I de Lanuza G."/>
            <person name="Afonso S."/>
            <person name="Brejcha J."/>
            <person name="Rubin C.J."/>
            <person name="Wallerman O."/>
            <person name="Pereira P."/>
            <person name="Sabatino S.J."/>
            <person name="Bellati A."/>
            <person name="Pellitteri-Rosa D."/>
            <person name="Bosakova Z."/>
            <person name="Bunikis I."/>
            <person name="Carretero M.A."/>
            <person name="Feiner N."/>
            <person name="Marsik P."/>
            <person name="Pauperio F."/>
            <person name="Salvi D."/>
            <person name="Soler L."/>
            <person name="While G.M."/>
            <person name="Uller T."/>
            <person name="Font E."/>
            <person name="Andersson L."/>
            <person name="Carneiro M."/>
        </authorList>
    </citation>
    <scope>NUCLEOTIDE SEQUENCE</scope>
</reference>
<dbReference type="AlphaFoldDB" id="A0A670JZU2"/>
<keyword evidence="8" id="KW-1185">Reference proteome</keyword>
<dbReference type="InterPro" id="IPR029063">
    <property type="entry name" value="SAM-dependent_MTases_sf"/>
</dbReference>
<dbReference type="PANTHER" id="PTHR14614:SF130">
    <property type="entry name" value="PROTEIN-LYSINE N-METHYLTRANSFERASE EEF2KMT"/>
    <property type="match status" value="1"/>
</dbReference>
<evidence type="ECO:0000256" key="4">
    <source>
        <dbReference type="ARBA" id="ARBA00022691"/>
    </source>
</evidence>
<evidence type="ECO:0000313" key="7">
    <source>
        <dbReference type="Ensembl" id="ENSPMRP00000028242.1"/>
    </source>
</evidence>
<organism evidence="7 8">
    <name type="scientific">Podarcis muralis</name>
    <name type="common">Wall lizard</name>
    <name type="synonym">Lacerta muralis</name>
    <dbReference type="NCBI Taxonomy" id="64176"/>
    <lineage>
        <taxon>Eukaryota</taxon>
        <taxon>Metazoa</taxon>
        <taxon>Chordata</taxon>
        <taxon>Craniata</taxon>
        <taxon>Vertebrata</taxon>
        <taxon>Euteleostomi</taxon>
        <taxon>Lepidosauria</taxon>
        <taxon>Squamata</taxon>
        <taxon>Bifurcata</taxon>
        <taxon>Unidentata</taxon>
        <taxon>Episquamata</taxon>
        <taxon>Laterata</taxon>
        <taxon>Lacertibaenia</taxon>
        <taxon>Lacertidae</taxon>
        <taxon>Podarcis</taxon>
    </lineage>
</organism>
<protein>
    <submittedName>
        <fullName evidence="7">Eukaryotic elongation factor 2 lysine methyltransferase</fullName>
    </submittedName>
</protein>
<dbReference type="Gene3D" id="3.40.50.150">
    <property type="entry name" value="Vaccinia Virus protein VP39"/>
    <property type="match status" value="1"/>
</dbReference>
<feature type="domain" description="FAM86 N-terminal" evidence="6">
    <location>
        <begin position="22"/>
        <end position="110"/>
    </location>
</feature>
<keyword evidence="2" id="KW-0489">Methyltransferase</keyword>
<dbReference type="GO" id="GO:0032259">
    <property type="term" value="P:methylation"/>
    <property type="evidence" value="ECO:0007669"/>
    <property type="project" value="UniProtKB-KW"/>
</dbReference>
<evidence type="ECO:0000256" key="5">
    <source>
        <dbReference type="SAM" id="MobiDB-lite"/>
    </source>
</evidence>
<name>A0A670JZU2_PODMU</name>
<dbReference type="Pfam" id="PF14904">
    <property type="entry name" value="FAM86"/>
    <property type="match status" value="1"/>
</dbReference>
<evidence type="ECO:0000256" key="1">
    <source>
        <dbReference type="ARBA" id="ARBA00005511"/>
    </source>
</evidence>
<reference evidence="7" key="2">
    <citation type="submission" date="2025-08" db="UniProtKB">
        <authorList>
            <consortium name="Ensembl"/>
        </authorList>
    </citation>
    <scope>IDENTIFICATION</scope>
</reference>
<dbReference type="CTD" id="196483"/>
<dbReference type="Pfam" id="PF10294">
    <property type="entry name" value="Methyltransf_16"/>
    <property type="match status" value="2"/>
</dbReference>
<dbReference type="GO" id="GO:0008168">
    <property type="term" value="F:methyltransferase activity"/>
    <property type="evidence" value="ECO:0007669"/>
    <property type="project" value="UniProtKB-KW"/>
</dbReference>
<feature type="region of interest" description="Disordered" evidence="5">
    <location>
        <begin position="1"/>
        <end position="21"/>
    </location>
</feature>
<dbReference type="OMA" id="PIRTYRI"/>
<evidence type="ECO:0000313" key="8">
    <source>
        <dbReference type="Proteomes" id="UP000472272"/>
    </source>
</evidence>
<evidence type="ECO:0000256" key="2">
    <source>
        <dbReference type="ARBA" id="ARBA00022603"/>
    </source>
</evidence>
<dbReference type="Ensembl" id="ENSPMRT00000029963.1">
    <property type="protein sequence ID" value="ENSPMRP00000028242.1"/>
    <property type="gene ID" value="ENSPMRG00000018234.1"/>
</dbReference>